<accession>A0A319B5J4</accession>
<dbReference type="OrthoDB" id="245563at2759"/>
<organism evidence="1 2">
    <name type="scientific">Aspergillus vadensis (strain CBS 113365 / IMI 142717 / IBT 24658)</name>
    <dbReference type="NCBI Taxonomy" id="1448311"/>
    <lineage>
        <taxon>Eukaryota</taxon>
        <taxon>Fungi</taxon>
        <taxon>Dikarya</taxon>
        <taxon>Ascomycota</taxon>
        <taxon>Pezizomycotina</taxon>
        <taxon>Eurotiomycetes</taxon>
        <taxon>Eurotiomycetidae</taxon>
        <taxon>Eurotiales</taxon>
        <taxon>Aspergillaceae</taxon>
        <taxon>Aspergillus</taxon>
        <taxon>Aspergillus subgen. Circumdati</taxon>
    </lineage>
</organism>
<sequence>MASAERPRILLLSLAYRDFLDEVYCTLFSRLSELANIKRAKTANAALQIIGETTFKAIIITDEGLAESDQENQEVLAKIKAYVEKGGIAIVGLHFPNFTPMDKFRRFFEAFGLAWKNGDYHRTTFRLNPSVLLPESIETASLPGPYSMKVLHVKNAKRQEKIFIPIEGAVTQSLVFPPDYVNQTQAAVAGARLGWGYLVYCGDVNGEDGSNQLILALCGF</sequence>
<dbReference type="Proteomes" id="UP000248405">
    <property type="component" value="Unassembled WGS sequence"/>
</dbReference>
<evidence type="ECO:0000313" key="2">
    <source>
        <dbReference type="Proteomes" id="UP000248405"/>
    </source>
</evidence>
<dbReference type="RefSeq" id="XP_025560868.1">
    <property type="nucleotide sequence ID" value="XM_025707126.1"/>
</dbReference>
<gene>
    <name evidence="1" type="ORF">BO88DRAFT_406340</name>
</gene>
<protein>
    <recommendedName>
        <fullName evidence="3">Triacylglycerol lipase</fullName>
    </recommendedName>
</protein>
<dbReference type="AlphaFoldDB" id="A0A319B5J4"/>
<keyword evidence="2" id="KW-1185">Reference proteome</keyword>
<dbReference type="GeneID" id="37211718"/>
<evidence type="ECO:0000313" key="1">
    <source>
        <dbReference type="EMBL" id="PYH67074.1"/>
    </source>
</evidence>
<evidence type="ECO:0008006" key="3">
    <source>
        <dbReference type="Google" id="ProtNLM"/>
    </source>
</evidence>
<reference evidence="1" key="1">
    <citation type="submission" date="2016-12" db="EMBL/GenBank/DDBJ databases">
        <title>The genomes of Aspergillus section Nigri reveals drivers in fungal speciation.</title>
        <authorList>
            <consortium name="DOE Joint Genome Institute"/>
            <person name="Vesth T.C."/>
            <person name="Nybo J."/>
            <person name="Theobald S."/>
            <person name="Brandl J."/>
            <person name="Frisvad J.C."/>
            <person name="Nielsen K.F."/>
            <person name="Lyhne E.K."/>
            <person name="Kogle M.E."/>
            <person name="Kuo A."/>
            <person name="Riley R."/>
            <person name="Clum A."/>
            <person name="Nolan M."/>
            <person name="Lipzen A."/>
            <person name="Salamov A."/>
            <person name="Henrissat B."/>
            <person name="Wiebenga A."/>
            <person name="De Vries R.P."/>
            <person name="Grigoriev I.V."/>
            <person name="Mortensen U.H."/>
            <person name="Andersen M.R."/>
            <person name="Baker S.E."/>
        </authorList>
    </citation>
    <scope>NUCLEOTIDE SEQUENCE [LARGE SCALE GENOMIC DNA]</scope>
    <source>
        <strain evidence="1">CBS 113365</strain>
    </source>
</reference>
<proteinExistence type="predicted"/>
<name>A0A319B5J4_ASPVC</name>
<dbReference type="EMBL" id="KZ821631">
    <property type="protein sequence ID" value="PYH67074.1"/>
    <property type="molecule type" value="Genomic_DNA"/>
</dbReference>